<dbReference type="EMBL" id="KZ293422">
    <property type="protein sequence ID" value="PBK72033.1"/>
    <property type="molecule type" value="Genomic_DNA"/>
</dbReference>
<dbReference type="AlphaFoldDB" id="A0A2H3C7B8"/>
<dbReference type="Proteomes" id="UP000218334">
    <property type="component" value="Unassembled WGS sequence"/>
</dbReference>
<dbReference type="STRING" id="1076256.A0A2H3C7B8"/>
<proteinExistence type="predicted"/>
<evidence type="ECO:0000313" key="2">
    <source>
        <dbReference type="Proteomes" id="UP000218334"/>
    </source>
</evidence>
<keyword evidence="2" id="KW-1185">Reference proteome</keyword>
<protein>
    <submittedName>
        <fullName evidence="1">Uncharacterized protein</fullName>
    </submittedName>
</protein>
<organism evidence="1 2">
    <name type="scientific">Armillaria solidipes</name>
    <dbReference type="NCBI Taxonomy" id="1076256"/>
    <lineage>
        <taxon>Eukaryota</taxon>
        <taxon>Fungi</taxon>
        <taxon>Dikarya</taxon>
        <taxon>Basidiomycota</taxon>
        <taxon>Agaricomycotina</taxon>
        <taxon>Agaricomycetes</taxon>
        <taxon>Agaricomycetidae</taxon>
        <taxon>Agaricales</taxon>
        <taxon>Marasmiineae</taxon>
        <taxon>Physalacriaceae</taxon>
        <taxon>Armillaria</taxon>
    </lineage>
</organism>
<gene>
    <name evidence="1" type="ORF">ARMSODRAFT_1016034</name>
</gene>
<sequence>MGYFPFLSLGFFNQLPLMFSTSSPITFAAAGLLVLADFSAVALRPALTGGASFLDALVLVPGMHKQQCADEINRGEFPTTGAMTSGYVYRVENPATVLFVSSSSHT</sequence>
<reference evidence="2" key="1">
    <citation type="journal article" date="2017" name="Nat. Ecol. Evol.">
        <title>Genome expansion and lineage-specific genetic innovations in the forest pathogenic fungi Armillaria.</title>
        <authorList>
            <person name="Sipos G."/>
            <person name="Prasanna A.N."/>
            <person name="Walter M.C."/>
            <person name="O'Connor E."/>
            <person name="Balint B."/>
            <person name="Krizsan K."/>
            <person name="Kiss B."/>
            <person name="Hess J."/>
            <person name="Varga T."/>
            <person name="Slot J."/>
            <person name="Riley R."/>
            <person name="Boka B."/>
            <person name="Rigling D."/>
            <person name="Barry K."/>
            <person name="Lee J."/>
            <person name="Mihaltcheva S."/>
            <person name="LaButti K."/>
            <person name="Lipzen A."/>
            <person name="Waldron R."/>
            <person name="Moloney N.M."/>
            <person name="Sperisen C."/>
            <person name="Kredics L."/>
            <person name="Vagvoelgyi C."/>
            <person name="Patrignani A."/>
            <person name="Fitzpatrick D."/>
            <person name="Nagy I."/>
            <person name="Doyle S."/>
            <person name="Anderson J.B."/>
            <person name="Grigoriev I.V."/>
            <person name="Gueldener U."/>
            <person name="Muensterkoetter M."/>
            <person name="Nagy L.G."/>
        </authorList>
    </citation>
    <scope>NUCLEOTIDE SEQUENCE [LARGE SCALE GENOMIC DNA]</scope>
    <source>
        <strain evidence="2">28-4</strain>
    </source>
</reference>
<name>A0A2H3C7B8_9AGAR</name>
<accession>A0A2H3C7B8</accession>
<evidence type="ECO:0000313" key="1">
    <source>
        <dbReference type="EMBL" id="PBK72033.1"/>
    </source>
</evidence>